<evidence type="ECO:0008006" key="4">
    <source>
        <dbReference type="Google" id="ProtNLM"/>
    </source>
</evidence>
<protein>
    <recommendedName>
        <fullName evidence="4">Ig-like domain-containing protein</fullName>
    </recommendedName>
</protein>
<gene>
    <name evidence="2" type="ORF">A1O1_08073</name>
</gene>
<sequence length="321" mass="33471">MLSLLGRGDIRHNLLLVVCLATSYLAQDVSSQLVGCDVLGCQNGCHLGNVTTSFIGTTFFNTTVSPDAPLTWTVGASTQESSSNSTELEFVKNFYLGYPSSAKIASTSEIVGCALFFEGIAKSITLNGTLEYGPVTCGQTLGDDCVNDLVSQAQRQVKSLSDPSDSNTASVCFTLQARLEAQPPASCRSTATVTWGNVVAKEISGAGVRLDPIKQTSCHPSTGGSDYDIALVEVQTVTSEDVSSDNAPFAFSMTPVLTVFFNSSGANPGSSALPEAHLSCLKVVQDSSLTQSTTNTAASSVPRLPCLMAMSVLAMSAVAFV</sequence>
<comment type="caution">
    <text evidence="2">The sequence shown here is derived from an EMBL/GenBank/DDBJ whole genome shotgun (WGS) entry which is preliminary data.</text>
</comment>
<name>W9XXB8_9EURO</name>
<proteinExistence type="predicted"/>
<evidence type="ECO:0000313" key="2">
    <source>
        <dbReference type="EMBL" id="EXJ82005.1"/>
    </source>
</evidence>
<dbReference type="OrthoDB" id="4154404at2759"/>
<dbReference type="RefSeq" id="XP_007727126.1">
    <property type="nucleotide sequence ID" value="XM_007728936.1"/>
</dbReference>
<keyword evidence="1" id="KW-0732">Signal</keyword>
<evidence type="ECO:0000256" key="1">
    <source>
        <dbReference type="SAM" id="SignalP"/>
    </source>
</evidence>
<dbReference type="HOGENOM" id="CLU_062467_0_0_1"/>
<keyword evidence="3" id="KW-1185">Reference proteome</keyword>
<dbReference type="STRING" id="1182541.W9XXB8"/>
<dbReference type="GeneID" id="19162925"/>
<dbReference type="Proteomes" id="UP000019484">
    <property type="component" value="Unassembled WGS sequence"/>
</dbReference>
<reference evidence="2 3" key="1">
    <citation type="submission" date="2013-03" db="EMBL/GenBank/DDBJ databases">
        <title>The Genome Sequence of Capronia coronata CBS 617.96.</title>
        <authorList>
            <consortium name="The Broad Institute Genomics Platform"/>
            <person name="Cuomo C."/>
            <person name="de Hoog S."/>
            <person name="Gorbushina A."/>
            <person name="Walker B."/>
            <person name="Young S.K."/>
            <person name="Zeng Q."/>
            <person name="Gargeya S."/>
            <person name="Fitzgerald M."/>
            <person name="Haas B."/>
            <person name="Abouelleil A."/>
            <person name="Allen A.W."/>
            <person name="Alvarado L."/>
            <person name="Arachchi H.M."/>
            <person name="Berlin A.M."/>
            <person name="Chapman S.B."/>
            <person name="Gainer-Dewar J."/>
            <person name="Goldberg J."/>
            <person name="Griggs A."/>
            <person name="Gujja S."/>
            <person name="Hansen M."/>
            <person name="Howarth C."/>
            <person name="Imamovic A."/>
            <person name="Ireland A."/>
            <person name="Larimer J."/>
            <person name="McCowan C."/>
            <person name="Murphy C."/>
            <person name="Pearson M."/>
            <person name="Poon T.W."/>
            <person name="Priest M."/>
            <person name="Roberts A."/>
            <person name="Saif S."/>
            <person name="Shea T."/>
            <person name="Sisk P."/>
            <person name="Sykes S."/>
            <person name="Wortman J."/>
            <person name="Nusbaum C."/>
            <person name="Birren B."/>
        </authorList>
    </citation>
    <scope>NUCLEOTIDE SEQUENCE [LARGE SCALE GENOMIC DNA]</scope>
    <source>
        <strain evidence="2 3">CBS 617.96</strain>
    </source>
</reference>
<dbReference type="EMBL" id="AMWN01000007">
    <property type="protein sequence ID" value="EXJ82005.1"/>
    <property type="molecule type" value="Genomic_DNA"/>
</dbReference>
<feature type="signal peptide" evidence="1">
    <location>
        <begin position="1"/>
        <end position="31"/>
    </location>
</feature>
<organism evidence="2 3">
    <name type="scientific">Capronia coronata CBS 617.96</name>
    <dbReference type="NCBI Taxonomy" id="1182541"/>
    <lineage>
        <taxon>Eukaryota</taxon>
        <taxon>Fungi</taxon>
        <taxon>Dikarya</taxon>
        <taxon>Ascomycota</taxon>
        <taxon>Pezizomycotina</taxon>
        <taxon>Eurotiomycetes</taxon>
        <taxon>Chaetothyriomycetidae</taxon>
        <taxon>Chaetothyriales</taxon>
        <taxon>Herpotrichiellaceae</taxon>
        <taxon>Capronia</taxon>
    </lineage>
</organism>
<dbReference type="eggNOG" id="ENOG502SUU2">
    <property type="taxonomic scope" value="Eukaryota"/>
</dbReference>
<feature type="chain" id="PRO_5004932261" description="Ig-like domain-containing protein" evidence="1">
    <location>
        <begin position="32"/>
        <end position="321"/>
    </location>
</feature>
<dbReference type="AlphaFoldDB" id="W9XXB8"/>
<evidence type="ECO:0000313" key="3">
    <source>
        <dbReference type="Proteomes" id="UP000019484"/>
    </source>
</evidence>
<accession>W9XXB8</accession>